<keyword evidence="2" id="KW-1185">Reference proteome</keyword>
<dbReference type="Proteomes" id="UP001356427">
    <property type="component" value="Unassembled WGS sequence"/>
</dbReference>
<sequence>MIGSFSPFLYSLYSISEQVCVYVTGVCMRHMDRCMYSKLPRNKDYIHWLLSLSLCSVYSLCLSL</sequence>
<name>A0AAN8MCU6_9TELE</name>
<dbReference type="AlphaFoldDB" id="A0AAN8MCU6"/>
<protein>
    <submittedName>
        <fullName evidence="1">Uncharacterized protein</fullName>
    </submittedName>
</protein>
<comment type="caution">
    <text evidence="1">The sequence shown here is derived from an EMBL/GenBank/DDBJ whole genome shotgun (WGS) entry which is preliminary data.</text>
</comment>
<accession>A0AAN8MCU6</accession>
<dbReference type="EMBL" id="JAGTTL010000003">
    <property type="protein sequence ID" value="KAK6324437.1"/>
    <property type="molecule type" value="Genomic_DNA"/>
</dbReference>
<reference evidence="1 2" key="1">
    <citation type="submission" date="2021-04" db="EMBL/GenBank/DDBJ databases">
        <authorList>
            <person name="De Guttry C."/>
            <person name="Zahm M."/>
            <person name="Klopp C."/>
            <person name="Cabau C."/>
            <person name="Louis A."/>
            <person name="Berthelot C."/>
            <person name="Parey E."/>
            <person name="Roest Crollius H."/>
            <person name="Montfort J."/>
            <person name="Robinson-Rechavi M."/>
            <person name="Bucao C."/>
            <person name="Bouchez O."/>
            <person name="Gislard M."/>
            <person name="Lluch J."/>
            <person name="Milhes M."/>
            <person name="Lampietro C."/>
            <person name="Lopez Roques C."/>
            <person name="Donnadieu C."/>
            <person name="Braasch I."/>
            <person name="Desvignes T."/>
            <person name="Postlethwait J."/>
            <person name="Bobe J."/>
            <person name="Wedekind C."/>
            <person name="Guiguen Y."/>
        </authorList>
    </citation>
    <scope>NUCLEOTIDE SEQUENCE [LARGE SCALE GENOMIC DNA]</scope>
    <source>
        <strain evidence="1">Cs_M1</strain>
        <tissue evidence="1">Blood</tissue>
    </source>
</reference>
<proteinExistence type="predicted"/>
<gene>
    <name evidence="1" type="ORF">J4Q44_G00037790</name>
</gene>
<evidence type="ECO:0000313" key="2">
    <source>
        <dbReference type="Proteomes" id="UP001356427"/>
    </source>
</evidence>
<evidence type="ECO:0000313" key="1">
    <source>
        <dbReference type="EMBL" id="KAK6324437.1"/>
    </source>
</evidence>
<organism evidence="1 2">
    <name type="scientific">Coregonus suidteri</name>
    <dbReference type="NCBI Taxonomy" id="861788"/>
    <lineage>
        <taxon>Eukaryota</taxon>
        <taxon>Metazoa</taxon>
        <taxon>Chordata</taxon>
        <taxon>Craniata</taxon>
        <taxon>Vertebrata</taxon>
        <taxon>Euteleostomi</taxon>
        <taxon>Actinopterygii</taxon>
        <taxon>Neopterygii</taxon>
        <taxon>Teleostei</taxon>
        <taxon>Protacanthopterygii</taxon>
        <taxon>Salmoniformes</taxon>
        <taxon>Salmonidae</taxon>
        <taxon>Coregoninae</taxon>
        <taxon>Coregonus</taxon>
    </lineage>
</organism>